<feature type="transmembrane region" description="Helical" evidence="1">
    <location>
        <begin position="94"/>
        <end position="112"/>
    </location>
</feature>
<proteinExistence type="predicted"/>
<name>A0ABS9AU26_9GAMM</name>
<dbReference type="Proteomes" id="UP001320272">
    <property type="component" value="Unassembled WGS sequence"/>
</dbReference>
<keyword evidence="1" id="KW-1133">Transmembrane helix</keyword>
<feature type="chain" id="PRO_5045523847" evidence="2">
    <location>
        <begin position="20"/>
        <end position="120"/>
    </location>
</feature>
<reference evidence="3 4" key="1">
    <citation type="journal article" date="2021" name="Front. Microbiol.">
        <title>Aerobic Denitrification and Heterotrophic Sulfur Oxidation in the Genus Halomonas Revealed by Six Novel Species Characterizations and Genome-Based Analysis.</title>
        <authorList>
            <person name="Wang L."/>
            <person name="Shao Z."/>
        </authorList>
    </citation>
    <scope>NUCLEOTIDE SEQUENCE [LARGE SCALE GENOMIC DNA]</scope>
    <source>
        <strain evidence="3 4">MCCC 1A11058</strain>
    </source>
</reference>
<feature type="transmembrane region" description="Helical" evidence="1">
    <location>
        <begin position="53"/>
        <end position="74"/>
    </location>
</feature>
<evidence type="ECO:0000313" key="4">
    <source>
        <dbReference type="Proteomes" id="UP001320272"/>
    </source>
</evidence>
<gene>
    <name evidence="3" type="ORF">HOP59_13835</name>
</gene>
<comment type="caution">
    <text evidence="3">The sequence shown here is derived from an EMBL/GenBank/DDBJ whole genome shotgun (WGS) entry which is preliminary data.</text>
</comment>
<protein>
    <submittedName>
        <fullName evidence="3">Uncharacterized protein</fullName>
    </submittedName>
</protein>
<keyword evidence="1" id="KW-0472">Membrane</keyword>
<keyword evidence="4" id="KW-1185">Reference proteome</keyword>
<keyword evidence="1" id="KW-0812">Transmembrane</keyword>
<accession>A0ABS9AU26</accession>
<feature type="transmembrane region" description="Helical" evidence="1">
    <location>
        <begin position="29"/>
        <end position="46"/>
    </location>
</feature>
<feature type="signal peptide" evidence="2">
    <location>
        <begin position="1"/>
        <end position="19"/>
    </location>
</feature>
<keyword evidence="2" id="KW-0732">Signal</keyword>
<sequence length="120" mass="13804">MARFFLFLLLGSFPLLAHAEVADKVASQGGMLLFLSVLFLIFLLVVKVRSHWLLWPYAAFLLFCIVGEIDFIMIDDEIFHMAINELGSSYRYAAYAHLVSLILLLVSTFYFFSRSRASRR</sequence>
<evidence type="ECO:0000256" key="1">
    <source>
        <dbReference type="SAM" id="Phobius"/>
    </source>
</evidence>
<evidence type="ECO:0000313" key="3">
    <source>
        <dbReference type="EMBL" id="MCE8025209.1"/>
    </source>
</evidence>
<evidence type="ECO:0000256" key="2">
    <source>
        <dbReference type="SAM" id="SignalP"/>
    </source>
</evidence>
<dbReference type="RefSeq" id="WP_234254324.1">
    <property type="nucleotide sequence ID" value="NZ_JABFTV010000007.1"/>
</dbReference>
<organism evidence="3 4">
    <name type="scientific">Billgrantia aerodenitrificans</name>
    <dbReference type="NCBI Taxonomy" id="2733483"/>
    <lineage>
        <taxon>Bacteria</taxon>
        <taxon>Pseudomonadati</taxon>
        <taxon>Pseudomonadota</taxon>
        <taxon>Gammaproteobacteria</taxon>
        <taxon>Oceanospirillales</taxon>
        <taxon>Halomonadaceae</taxon>
        <taxon>Billgrantia</taxon>
    </lineage>
</organism>
<dbReference type="EMBL" id="JABFTV010000007">
    <property type="protein sequence ID" value="MCE8025209.1"/>
    <property type="molecule type" value="Genomic_DNA"/>
</dbReference>